<gene>
    <name evidence="1" type="ORF">ACFPZ3_19670</name>
</gene>
<dbReference type="PANTHER" id="PTHR46865:SF8">
    <property type="entry name" value="POSSIBLE OXIDOREDUCTASE"/>
    <property type="match status" value="1"/>
</dbReference>
<evidence type="ECO:0000313" key="2">
    <source>
        <dbReference type="Proteomes" id="UP001596058"/>
    </source>
</evidence>
<accession>A0ABW1CNL5</accession>
<dbReference type="Proteomes" id="UP001596058">
    <property type="component" value="Unassembled WGS sequence"/>
</dbReference>
<dbReference type="InterPro" id="IPR051704">
    <property type="entry name" value="FAD_aromatic-hydroxylase"/>
</dbReference>
<proteinExistence type="predicted"/>
<protein>
    <recommendedName>
        <fullName evidence="3">NAD(P)-binding protein</fullName>
    </recommendedName>
</protein>
<comment type="caution">
    <text evidence="1">The sequence shown here is derived from an EMBL/GenBank/DDBJ whole genome shotgun (WGS) entry which is preliminary data.</text>
</comment>
<dbReference type="InterPro" id="IPR036188">
    <property type="entry name" value="FAD/NAD-bd_sf"/>
</dbReference>
<dbReference type="RefSeq" id="WP_379515598.1">
    <property type="nucleotide sequence ID" value="NZ_JBHSPA010000023.1"/>
</dbReference>
<dbReference type="EMBL" id="JBHSPA010000023">
    <property type="protein sequence ID" value="MFC5826091.1"/>
    <property type="molecule type" value="Genomic_DNA"/>
</dbReference>
<organism evidence="1 2">
    <name type="scientific">Nonomuraea insulae</name>
    <dbReference type="NCBI Taxonomy" id="1616787"/>
    <lineage>
        <taxon>Bacteria</taxon>
        <taxon>Bacillati</taxon>
        <taxon>Actinomycetota</taxon>
        <taxon>Actinomycetes</taxon>
        <taxon>Streptosporangiales</taxon>
        <taxon>Streptosporangiaceae</taxon>
        <taxon>Nonomuraea</taxon>
    </lineage>
</organism>
<dbReference type="Gene3D" id="3.50.50.60">
    <property type="entry name" value="FAD/NAD(P)-binding domain"/>
    <property type="match status" value="1"/>
</dbReference>
<dbReference type="PANTHER" id="PTHR46865">
    <property type="entry name" value="OXIDOREDUCTASE-RELATED"/>
    <property type="match status" value="1"/>
</dbReference>
<reference evidence="2" key="1">
    <citation type="journal article" date="2019" name="Int. J. Syst. Evol. Microbiol.">
        <title>The Global Catalogue of Microorganisms (GCM) 10K type strain sequencing project: providing services to taxonomists for standard genome sequencing and annotation.</title>
        <authorList>
            <consortium name="The Broad Institute Genomics Platform"/>
            <consortium name="The Broad Institute Genome Sequencing Center for Infectious Disease"/>
            <person name="Wu L."/>
            <person name="Ma J."/>
        </authorList>
    </citation>
    <scope>NUCLEOTIDE SEQUENCE [LARGE SCALE GENOMIC DNA]</scope>
    <source>
        <strain evidence="2">CCUG 53903</strain>
    </source>
</reference>
<keyword evidence="2" id="KW-1185">Reference proteome</keyword>
<evidence type="ECO:0008006" key="3">
    <source>
        <dbReference type="Google" id="ProtNLM"/>
    </source>
</evidence>
<name>A0ABW1CNL5_9ACTN</name>
<sequence length="75" mass="7574">MTVLSSSSRRALVVGLGVSGIATAIGLRRIGWDPVIVERAPGRRSGGYFVLFGAGQAAARRLGIGAGDVPAPAGR</sequence>
<dbReference type="SUPFAM" id="SSF51905">
    <property type="entry name" value="FAD/NAD(P)-binding domain"/>
    <property type="match status" value="1"/>
</dbReference>
<evidence type="ECO:0000313" key="1">
    <source>
        <dbReference type="EMBL" id="MFC5826091.1"/>
    </source>
</evidence>